<protein>
    <submittedName>
        <fullName evidence="2">Uncharacterized protein</fullName>
    </submittedName>
</protein>
<feature type="chain" id="PRO_5018765650" evidence="1">
    <location>
        <begin position="34"/>
        <end position="356"/>
    </location>
</feature>
<evidence type="ECO:0000256" key="1">
    <source>
        <dbReference type="SAM" id="SignalP"/>
    </source>
</evidence>
<dbReference type="AlphaFoldDB" id="A0A3S4NUZ0"/>
<gene>
    <name evidence="2" type="ORF">NCTC11432_02604</name>
</gene>
<dbReference type="KEGG" id="cgle:NCTC11432_02604"/>
<dbReference type="STRING" id="525257.HMPREF0204_11853"/>
<dbReference type="Proteomes" id="UP000279227">
    <property type="component" value="Chromosome"/>
</dbReference>
<accession>A0A3S4NUZ0</accession>
<evidence type="ECO:0000313" key="2">
    <source>
        <dbReference type="EMBL" id="VEE08330.1"/>
    </source>
</evidence>
<sequence>MFLKILKSHNFKFKKMKKNFTLAMIFFSVIAFSQVGINTPNPQGILHVDGAKDNPATGSPTDAQQANDFTVTSAGNVGIGNTTPLSNLHIKNRGTATGIGGGEATNTGLLIENPVVNSSILSILRTTGATGVKQAIMGINPNFNSNNGAFIISRVPGGSDWSMDLTLGNIGVATNTPTNTLDVAGSTRVRTMDVAAGATLITPVYSDANGVLNKAVDNIYGTVINNTVTITSGATNTLIAGLANNAVYKAVINVSNSCGRIGIAEYYVTNNAINNSFSIKGIDGILNTDTTAKAPTFTEVNRFTTTVVWSGIPNCAAGGTNIAFNYTLTMPSAGTIDLTNNGDASLQYKVILTRLF</sequence>
<proteinExistence type="predicted"/>
<name>A0A3S4NUZ0_CHRGE</name>
<evidence type="ECO:0000313" key="3">
    <source>
        <dbReference type="Proteomes" id="UP000279227"/>
    </source>
</evidence>
<organism evidence="2 3">
    <name type="scientific">Chryseobacterium gleum</name>
    <name type="common">Flavobacterium gleum</name>
    <dbReference type="NCBI Taxonomy" id="250"/>
    <lineage>
        <taxon>Bacteria</taxon>
        <taxon>Pseudomonadati</taxon>
        <taxon>Bacteroidota</taxon>
        <taxon>Flavobacteriia</taxon>
        <taxon>Flavobacteriales</taxon>
        <taxon>Weeksellaceae</taxon>
        <taxon>Chryseobacterium group</taxon>
        <taxon>Chryseobacterium</taxon>
    </lineage>
</organism>
<dbReference type="EMBL" id="LR134289">
    <property type="protein sequence ID" value="VEE08330.1"/>
    <property type="molecule type" value="Genomic_DNA"/>
</dbReference>
<feature type="signal peptide" evidence="1">
    <location>
        <begin position="1"/>
        <end position="33"/>
    </location>
</feature>
<keyword evidence="1" id="KW-0732">Signal</keyword>
<reference evidence="2 3" key="1">
    <citation type="submission" date="2018-12" db="EMBL/GenBank/DDBJ databases">
        <authorList>
            <consortium name="Pathogen Informatics"/>
        </authorList>
    </citation>
    <scope>NUCLEOTIDE SEQUENCE [LARGE SCALE GENOMIC DNA]</scope>
    <source>
        <strain evidence="2 3">NCTC11432</strain>
    </source>
</reference>